<evidence type="ECO:0000313" key="1">
    <source>
        <dbReference type="EMBL" id="KAJ8979460.1"/>
    </source>
</evidence>
<evidence type="ECO:0000313" key="2">
    <source>
        <dbReference type="Proteomes" id="UP001162164"/>
    </source>
</evidence>
<organism evidence="1 2">
    <name type="scientific">Molorchus minor</name>
    <dbReference type="NCBI Taxonomy" id="1323400"/>
    <lineage>
        <taxon>Eukaryota</taxon>
        <taxon>Metazoa</taxon>
        <taxon>Ecdysozoa</taxon>
        <taxon>Arthropoda</taxon>
        <taxon>Hexapoda</taxon>
        <taxon>Insecta</taxon>
        <taxon>Pterygota</taxon>
        <taxon>Neoptera</taxon>
        <taxon>Endopterygota</taxon>
        <taxon>Coleoptera</taxon>
        <taxon>Polyphaga</taxon>
        <taxon>Cucujiformia</taxon>
        <taxon>Chrysomeloidea</taxon>
        <taxon>Cerambycidae</taxon>
        <taxon>Lamiinae</taxon>
        <taxon>Monochamini</taxon>
        <taxon>Molorchus</taxon>
    </lineage>
</organism>
<sequence>MSPGTAYIIPTQQKLQQIQKNDSKTLWNTVKEIKNKTNTHTNIDKIYNISNNIITENEKEICDIFNETYINMGENMAKQIDRDLEYKEDITKNNQSMFLFPTNSNEVKNTIMQLKDNKSPGIDGIKSETLKQISIKYLGIYIDQHLRWDVHINKLVQKLRGIVPLFESHIRYGILGWGGVSNNYLVKLDILQKRVLKIIFHKNVTYPSDCLFKLANVMDVRQIFFLSLVIQQFTTSKNILADRNHLYGTRNLHNLQLPRTQKTIGQRCCSYLAPKMFNALPLEIRRI</sequence>
<evidence type="ECO:0008006" key="3">
    <source>
        <dbReference type="Google" id="ProtNLM"/>
    </source>
</evidence>
<name>A0ABQ9JQG1_9CUCU</name>
<proteinExistence type="predicted"/>
<dbReference type="EMBL" id="JAPWTJ010000338">
    <property type="protein sequence ID" value="KAJ8979460.1"/>
    <property type="molecule type" value="Genomic_DNA"/>
</dbReference>
<dbReference type="Proteomes" id="UP001162164">
    <property type="component" value="Unassembled WGS sequence"/>
</dbReference>
<comment type="caution">
    <text evidence="1">The sequence shown here is derived from an EMBL/GenBank/DDBJ whole genome shotgun (WGS) entry which is preliminary data.</text>
</comment>
<gene>
    <name evidence="1" type="ORF">NQ317_006774</name>
</gene>
<keyword evidence="2" id="KW-1185">Reference proteome</keyword>
<reference evidence="1" key="1">
    <citation type="journal article" date="2023" name="Insect Mol. Biol.">
        <title>Genome sequencing provides insights into the evolution of gene families encoding plant cell wall-degrading enzymes in longhorned beetles.</title>
        <authorList>
            <person name="Shin N.R."/>
            <person name="Okamura Y."/>
            <person name="Kirsch R."/>
            <person name="Pauchet Y."/>
        </authorList>
    </citation>
    <scope>NUCLEOTIDE SEQUENCE</scope>
    <source>
        <strain evidence="1">MMC_N1</strain>
    </source>
</reference>
<accession>A0ABQ9JQG1</accession>
<protein>
    <recommendedName>
        <fullName evidence="3">Reverse transcriptase domain-containing protein</fullName>
    </recommendedName>
</protein>